<dbReference type="PROSITE" id="PS51846">
    <property type="entry name" value="CNNM"/>
    <property type="match status" value="1"/>
</dbReference>
<feature type="domain" description="CBS" evidence="12">
    <location>
        <begin position="226"/>
        <end position="286"/>
    </location>
</feature>
<keyword evidence="4 10" id="KW-0812">Transmembrane</keyword>
<gene>
    <name evidence="14" type="ORF">FYJ84_05805</name>
</gene>
<comment type="caution">
    <text evidence="14">The sequence shown here is derived from an EMBL/GenBank/DDBJ whole genome shotgun (WGS) entry which is preliminary data.</text>
</comment>
<dbReference type="EMBL" id="VUNR01000008">
    <property type="protein sequence ID" value="MSU08497.1"/>
    <property type="molecule type" value="Genomic_DNA"/>
</dbReference>
<dbReference type="InterPro" id="IPR000644">
    <property type="entry name" value="CBS_dom"/>
</dbReference>
<protein>
    <submittedName>
        <fullName evidence="14">HlyC/CorC family transporter</fullName>
    </submittedName>
</protein>
<dbReference type="Pfam" id="PF01595">
    <property type="entry name" value="CNNM"/>
    <property type="match status" value="1"/>
</dbReference>
<evidence type="ECO:0000256" key="4">
    <source>
        <dbReference type="ARBA" id="ARBA00022692"/>
    </source>
</evidence>
<keyword evidence="7 9" id="KW-0129">CBS domain</keyword>
<evidence type="ECO:0000259" key="12">
    <source>
        <dbReference type="PROSITE" id="PS51371"/>
    </source>
</evidence>
<dbReference type="InterPro" id="IPR044751">
    <property type="entry name" value="Ion_transp-like_CBS"/>
</dbReference>
<dbReference type="InterPro" id="IPR005170">
    <property type="entry name" value="Transptr-assoc_dom"/>
</dbReference>
<dbReference type="Gene3D" id="3.10.580.10">
    <property type="entry name" value="CBS-domain"/>
    <property type="match status" value="1"/>
</dbReference>
<evidence type="ECO:0000256" key="5">
    <source>
        <dbReference type="ARBA" id="ARBA00022737"/>
    </source>
</evidence>
<dbReference type="InterPro" id="IPR046342">
    <property type="entry name" value="CBS_dom_sf"/>
</dbReference>
<evidence type="ECO:0000256" key="7">
    <source>
        <dbReference type="ARBA" id="ARBA00023122"/>
    </source>
</evidence>
<dbReference type="CDD" id="cd04590">
    <property type="entry name" value="CBS_pair_CorC_HlyC_assoc"/>
    <property type="match status" value="1"/>
</dbReference>
<reference evidence="14 15" key="1">
    <citation type="submission" date="2019-08" db="EMBL/GenBank/DDBJ databases">
        <title>In-depth cultivation of the pig gut microbiome towards novel bacterial diversity and tailored functional studies.</title>
        <authorList>
            <person name="Wylensek D."/>
            <person name="Hitch T.C.A."/>
            <person name="Clavel T."/>
        </authorList>
    </citation>
    <scope>NUCLEOTIDE SEQUENCE [LARGE SCALE GENOMIC DNA]</scope>
    <source>
        <strain evidence="14 15">WCA-693-APC-5D-A</strain>
    </source>
</reference>
<dbReference type="InterPro" id="IPR036318">
    <property type="entry name" value="FAD-bd_PCMH-like_sf"/>
</dbReference>
<dbReference type="AlphaFoldDB" id="A0A6I2UCP8"/>
<name>A0A6I2UCP8_9FIRM</name>
<dbReference type="Pfam" id="PF03471">
    <property type="entry name" value="CorC_HlyC"/>
    <property type="match status" value="1"/>
</dbReference>
<dbReference type="GO" id="GO:0050660">
    <property type="term" value="F:flavin adenine dinucleotide binding"/>
    <property type="evidence" value="ECO:0007669"/>
    <property type="project" value="InterPro"/>
</dbReference>
<dbReference type="SUPFAM" id="SSF56176">
    <property type="entry name" value="FAD-binding/transporter-associated domain-like"/>
    <property type="match status" value="1"/>
</dbReference>
<evidence type="ECO:0000256" key="8">
    <source>
        <dbReference type="ARBA" id="ARBA00023136"/>
    </source>
</evidence>
<evidence type="ECO:0000256" key="11">
    <source>
        <dbReference type="SAM" id="Phobius"/>
    </source>
</evidence>
<dbReference type="SUPFAM" id="SSF54631">
    <property type="entry name" value="CBS-domain pair"/>
    <property type="match status" value="1"/>
</dbReference>
<dbReference type="Gene3D" id="3.30.465.10">
    <property type="match status" value="1"/>
</dbReference>
<evidence type="ECO:0000256" key="2">
    <source>
        <dbReference type="ARBA" id="ARBA00006337"/>
    </source>
</evidence>
<dbReference type="FunFam" id="3.10.580.10:FF:000002">
    <property type="entry name" value="Magnesium/cobalt efflux protein CorC"/>
    <property type="match status" value="1"/>
</dbReference>
<dbReference type="GeneID" id="96778426"/>
<dbReference type="InterPro" id="IPR016169">
    <property type="entry name" value="FAD-bd_PCMH_sub2"/>
</dbReference>
<dbReference type="InterPro" id="IPR002550">
    <property type="entry name" value="CNNM"/>
</dbReference>
<accession>A0A6I2UCP8</accession>
<dbReference type="RefSeq" id="WP_154406657.1">
    <property type="nucleotide sequence ID" value="NZ_JAQXJM010000054.1"/>
</dbReference>
<evidence type="ECO:0000256" key="1">
    <source>
        <dbReference type="ARBA" id="ARBA00004651"/>
    </source>
</evidence>
<sequence>MDDITTIIIKLILVVLLVLMNGFFVAAEFAVVKIRSSRLETMINEGNNRAVYAKKLTDHLDVSLSVTQLGITLASLGLGWLGEPTVSHVLEPVFVYFGLSGALATTISFAIAFGLITAMHIICGELIPKNLAIQKAEAVTLNIAVPMLLFQKVMYPFVWFLNHVANYTAEKLGIPVETESENPAHTEEEIRILMEESHKKGYIDKTELDFVDNVFDFADRNVREIMIPRTDMVCLYTEDSFDENIQVAVSEHMTRYPVCREDKDDIIGFLHIKDLMGYLYKRRRPRLRQLVRKALIVPETMKISMLLKMMQRDRSQLAIVVDEYGGTAGMVTIEDIIEEIVGEIQDEFDQERPLAEKRDECLYSIDAKLLLEEVCDILEMDIEADNIDTIGGWLYNNVQSPPSIGMKASWNGRDFFVEEMDNLRITRILAKLPKPLAEEHDEIVDMTENGQKDENAAKQ</sequence>
<feature type="transmembrane region" description="Helical" evidence="11">
    <location>
        <begin position="6"/>
        <end position="32"/>
    </location>
</feature>
<dbReference type="SMART" id="SM01091">
    <property type="entry name" value="CorC_HlyC"/>
    <property type="match status" value="1"/>
</dbReference>
<evidence type="ECO:0000256" key="10">
    <source>
        <dbReference type="PROSITE-ProRule" id="PRU01193"/>
    </source>
</evidence>
<feature type="domain" description="CBS" evidence="12">
    <location>
        <begin position="290"/>
        <end position="347"/>
    </location>
</feature>
<keyword evidence="6 10" id="KW-1133">Transmembrane helix</keyword>
<organism evidence="14 15">
    <name type="scientific">Anaerovibrio slackiae</name>
    <dbReference type="NCBI Taxonomy" id="2652309"/>
    <lineage>
        <taxon>Bacteria</taxon>
        <taxon>Bacillati</taxon>
        <taxon>Bacillota</taxon>
        <taxon>Negativicutes</taxon>
        <taxon>Selenomonadales</taxon>
        <taxon>Selenomonadaceae</taxon>
        <taxon>Anaerovibrio</taxon>
    </lineage>
</organism>
<dbReference type="Pfam" id="PF00571">
    <property type="entry name" value="CBS"/>
    <property type="match status" value="2"/>
</dbReference>
<keyword evidence="5" id="KW-0677">Repeat</keyword>
<evidence type="ECO:0000256" key="6">
    <source>
        <dbReference type="ARBA" id="ARBA00022989"/>
    </source>
</evidence>
<feature type="transmembrane region" description="Helical" evidence="11">
    <location>
        <begin position="139"/>
        <end position="161"/>
    </location>
</feature>
<proteinExistence type="inferred from homology"/>
<feature type="transmembrane region" description="Helical" evidence="11">
    <location>
        <begin position="62"/>
        <end position="81"/>
    </location>
</feature>
<feature type="transmembrane region" description="Helical" evidence="11">
    <location>
        <begin position="93"/>
        <end position="118"/>
    </location>
</feature>
<evidence type="ECO:0000313" key="15">
    <source>
        <dbReference type="Proteomes" id="UP000433181"/>
    </source>
</evidence>
<dbReference type="Proteomes" id="UP000433181">
    <property type="component" value="Unassembled WGS sequence"/>
</dbReference>
<evidence type="ECO:0000256" key="9">
    <source>
        <dbReference type="PROSITE-ProRule" id="PRU00703"/>
    </source>
</evidence>
<evidence type="ECO:0000256" key="3">
    <source>
        <dbReference type="ARBA" id="ARBA00022475"/>
    </source>
</evidence>
<dbReference type="InterPro" id="IPR051676">
    <property type="entry name" value="UPF0053_domain"/>
</dbReference>
<dbReference type="GO" id="GO:0005886">
    <property type="term" value="C:plasma membrane"/>
    <property type="evidence" value="ECO:0007669"/>
    <property type="project" value="UniProtKB-SubCell"/>
</dbReference>
<keyword evidence="3" id="KW-1003">Cell membrane</keyword>
<evidence type="ECO:0000313" key="14">
    <source>
        <dbReference type="EMBL" id="MSU08497.1"/>
    </source>
</evidence>
<evidence type="ECO:0000259" key="13">
    <source>
        <dbReference type="PROSITE" id="PS51846"/>
    </source>
</evidence>
<dbReference type="PANTHER" id="PTHR43099">
    <property type="entry name" value="UPF0053 PROTEIN YRKA"/>
    <property type="match status" value="1"/>
</dbReference>
<comment type="similarity">
    <text evidence="2">Belongs to the UPF0053 family.</text>
</comment>
<keyword evidence="15" id="KW-1185">Reference proteome</keyword>
<dbReference type="PROSITE" id="PS51371">
    <property type="entry name" value="CBS"/>
    <property type="match status" value="2"/>
</dbReference>
<dbReference type="PANTHER" id="PTHR43099:SF2">
    <property type="entry name" value="UPF0053 PROTEIN YRKA"/>
    <property type="match status" value="1"/>
</dbReference>
<feature type="domain" description="CNNM transmembrane" evidence="13">
    <location>
        <begin position="3"/>
        <end position="207"/>
    </location>
</feature>
<comment type="subcellular location">
    <subcellularLocation>
        <location evidence="1">Cell membrane</location>
        <topology evidence="1">Multi-pass membrane protein</topology>
    </subcellularLocation>
</comment>
<keyword evidence="8 10" id="KW-0472">Membrane</keyword>